<proteinExistence type="predicted"/>
<evidence type="ECO:0000313" key="2">
    <source>
        <dbReference type="EMBL" id="MCL7045739.1"/>
    </source>
</evidence>
<organism evidence="2 3">
    <name type="scientific">Papaver nudicaule</name>
    <name type="common">Iceland poppy</name>
    <dbReference type="NCBI Taxonomy" id="74823"/>
    <lineage>
        <taxon>Eukaryota</taxon>
        <taxon>Viridiplantae</taxon>
        <taxon>Streptophyta</taxon>
        <taxon>Embryophyta</taxon>
        <taxon>Tracheophyta</taxon>
        <taxon>Spermatophyta</taxon>
        <taxon>Magnoliopsida</taxon>
        <taxon>Ranunculales</taxon>
        <taxon>Papaveraceae</taxon>
        <taxon>Papaveroideae</taxon>
        <taxon>Papaver</taxon>
    </lineage>
</organism>
<accession>A0AA41VR18</accession>
<keyword evidence="1" id="KW-1133">Transmembrane helix</keyword>
<protein>
    <submittedName>
        <fullName evidence="2">Uncharacterized protein</fullName>
    </submittedName>
</protein>
<keyword evidence="1" id="KW-0812">Transmembrane</keyword>
<dbReference type="EMBL" id="JAJJMA010273097">
    <property type="protein sequence ID" value="MCL7045739.1"/>
    <property type="molecule type" value="Genomic_DNA"/>
</dbReference>
<dbReference type="Proteomes" id="UP001177140">
    <property type="component" value="Unassembled WGS sequence"/>
</dbReference>
<feature type="non-terminal residue" evidence="2">
    <location>
        <position position="63"/>
    </location>
</feature>
<keyword evidence="1" id="KW-0472">Membrane</keyword>
<name>A0AA41VR18_PAPNU</name>
<reference evidence="2" key="1">
    <citation type="submission" date="2022-03" db="EMBL/GenBank/DDBJ databases">
        <title>A functionally conserved STORR gene fusion in Papaver species that diverged 16.8 million years ago.</title>
        <authorList>
            <person name="Catania T."/>
        </authorList>
    </citation>
    <scope>NUCLEOTIDE SEQUENCE</scope>
    <source>
        <strain evidence="2">S-191538</strain>
    </source>
</reference>
<comment type="caution">
    <text evidence="2">The sequence shown here is derived from an EMBL/GenBank/DDBJ whole genome shotgun (WGS) entry which is preliminary data.</text>
</comment>
<sequence>SWGLRQMSAIIFLGLEEQIKMLALSAGIWMRYLKRMAVYAIRSYAISIIYCIIYVGGKLQADF</sequence>
<gene>
    <name evidence="2" type="ORF">MKW94_001384</name>
</gene>
<keyword evidence="3" id="KW-1185">Reference proteome</keyword>
<dbReference type="AlphaFoldDB" id="A0AA41VR18"/>
<evidence type="ECO:0000256" key="1">
    <source>
        <dbReference type="SAM" id="Phobius"/>
    </source>
</evidence>
<evidence type="ECO:0000313" key="3">
    <source>
        <dbReference type="Proteomes" id="UP001177140"/>
    </source>
</evidence>
<feature type="transmembrane region" description="Helical" evidence="1">
    <location>
        <begin position="39"/>
        <end position="57"/>
    </location>
</feature>